<reference evidence="1 2" key="1">
    <citation type="journal article" date="2014" name="Genome Biol. Evol.">
        <title>The genome of the myxosporean Thelohanellus kitauei shows adaptations to nutrient acquisition within its fish host.</title>
        <authorList>
            <person name="Yang Y."/>
            <person name="Xiong J."/>
            <person name="Zhou Z."/>
            <person name="Huo F."/>
            <person name="Miao W."/>
            <person name="Ran C."/>
            <person name="Liu Y."/>
            <person name="Zhang J."/>
            <person name="Feng J."/>
            <person name="Wang M."/>
            <person name="Wang M."/>
            <person name="Wang L."/>
            <person name="Yao B."/>
        </authorList>
    </citation>
    <scope>NUCLEOTIDE SEQUENCE [LARGE SCALE GENOMIC DNA]</scope>
    <source>
        <strain evidence="1">Wuqing</strain>
    </source>
</reference>
<dbReference type="EMBL" id="JWZT01004318">
    <property type="protein sequence ID" value="KII64383.1"/>
    <property type="molecule type" value="Genomic_DNA"/>
</dbReference>
<dbReference type="Proteomes" id="UP000031668">
    <property type="component" value="Unassembled WGS sequence"/>
</dbReference>
<sequence>MNEQDEIIDYQATNLPKIFTQQREVGSKSFQKAVIRAKLTDKQKESLCDILEEDCSGEGVNETNNSKFIYVRNEVDTFIYVTTCLLLIGLDILTDRTAAKQLA</sequence>
<evidence type="ECO:0000313" key="2">
    <source>
        <dbReference type="Proteomes" id="UP000031668"/>
    </source>
</evidence>
<proteinExistence type="predicted"/>
<name>A0A0C2J5E3_THEKT</name>
<accession>A0A0C2J5E3</accession>
<dbReference type="AlphaFoldDB" id="A0A0C2J5E3"/>
<comment type="caution">
    <text evidence="1">The sequence shown here is derived from an EMBL/GenBank/DDBJ whole genome shotgun (WGS) entry which is preliminary data.</text>
</comment>
<gene>
    <name evidence="1" type="ORF">RF11_08349</name>
</gene>
<organism evidence="1 2">
    <name type="scientific">Thelohanellus kitauei</name>
    <name type="common">Myxosporean</name>
    <dbReference type="NCBI Taxonomy" id="669202"/>
    <lineage>
        <taxon>Eukaryota</taxon>
        <taxon>Metazoa</taxon>
        <taxon>Cnidaria</taxon>
        <taxon>Myxozoa</taxon>
        <taxon>Myxosporea</taxon>
        <taxon>Bivalvulida</taxon>
        <taxon>Platysporina</taxon>
        <taxon>Myxobolidae</taxon>
        <taxon>Thelohanellus</taxon>
    </lineage>
</organism>
<protein>
    <submittedName>
        <fullName evidence="1">Uncharacterized protein</fullName>
    </submittedName>
</protein>
<evidence type="ECO:0000313" key="1">
    <source>
        <dbReference type="EMBL" id="KII64383.1"/>
    </source>
</evidence>
<keyword evidence="2" id="KW-1185">Reference proteome</keyword>